<organism evidence="3 4">
    <name type="scientific">Desmophyllum pertusum</name>
    <dbReference type="NCBI Taxonomy" id="174260"/>
    <lineage>
        <taxon>Eukaryota</taxon>
        <taxon>Metazoa</taxon>
        <taxon>Cnidaria</taxon>
        <taxon>Anthozoa</taxon>
        <taxon>Hexacorallia</taxon>
        <taxon>Scleractinia</taxon>
        <taxon>Caryophylliina</taxon>
        <taxon>Caryophylliidae</taxon>
        <taxon>Desmophyllum</taxon>
    </lineage>
</organism>
<dbReference type="OrthoDB" id="6008947at2759"/>
<evidence type="ECO:0000259" key="2">
    <source>
        <dbReference type="PROSITE" id="PS50948"/>
    </source>
</evidence>
<dbReference type="Proteomes" id="UP001163046">
    <property type="component" value="Unassembled WGS sequence"/>
</dbReference>
<dbReference type="AlphaFoldDB" id="A0A9W9ZES3"/>
<keyword evidence="1" id="KW-0732">Signal</keyword>
<accession>A0A9W9ZES3</accession>
<evidence type="ECO:0000313" key="4">
    <source>
        <dbReference type="Proteomes" id="UP001163046"/>
    </source>
</evidence>
<protein>
    <recommendedName>
        <fullName evidence="2">Apple domain-containing protein</fullName>
    </recommendedName>
</protein>
<comment type="caution">
    <text evidence="3">The sequence shown here is derived from an EMBL/GenBank/DDBJ whole genome shotgun (WGS) entry which is preliminary data.</text>
</comment>
<keyword evidence="4" id="KW-1185">Reference proteome</keyword>
<evidence type="ECO:0000313" key="3">
    <source>
        <dbReference type="EMBL" id="KAJ7379654.1"/>
    </source>
</evidence>
<name>A0A9W9ZES3_9CNID</name>
<feature type="signal peptide" evidence="1">
    <location>
        <begin position="1"/>
        <end position="19"/>
    </location>
</feature>
<dbReference type="Pfam" id="PF00024">
    <property type="entry name" value="PAN_1"/>
    <property type="match status" value="1"/>
</dbReference>
<dbReference type="InterPro" id="IPR003609">
    <property type="entry name" value="Pan_app"/>
</dbReference>
<dbReference type="EMBL" id="MU826356">
    <property type="protein sequence ID" value="KAJ7379654.1"/>
    <property type="molecule type" value="Genomic_DNA"/>
</dbReference>
<sequence>MPPTVFYVYFWSVFLSCGAVLEQCRYEFNIQGMALNGFIFKKFSVRGPHVCDDRCDRELTCQSFNFVKETSTCELNNRTKEARPENFKPDPARFYIRRLNNRGRYLVLS</sequence>
<proteinExistence type="predicted"/>
<evidence type="ECO:0000256" key="1">
    <source>
        <dbReference type="SAM" id="SignalP"/>
    </source>
</evidence>
<feature type="chain" id="PRO_5040795216" description="Apple domain-containing protein" evidence="1">
    <location>
        <begin position="20"/>
        <end position="109"/>
    </location>
</feature>
<dbReference type="Gene3D" id="3.50.4.10">
    <property type="entry name" value="Hepatocyte Growth Factor"/>
    <property type="match status" value="1"/>
</dbReference>
<dbReference type="PROSITE" id="PS50948">
    <property type="entry name" value="PAN"/>
    <property type="match status" value="1"/>
</dbReference>
<reference evidence="3" key="1">
    <citation type="submission" date="2023-01" db="EMBL/GenBank/DDBJ databases">
        <title>Genome assembly of the deep-sea coral Lophelia pertusa.</title>
        <authorList>
            <person name="Herrera S."/>
            <person name="Cordes E."/>
        </authorList>
    </citation>
    <scope>NUCLEOTIDE SEQUENCE</scope>
    <source>
        <strain evidence="3">USNM1676648</strain>
        <tissue evidence="3">Polyp</tissue>
    </source>
</reference>
<feature type="domain" description="Apple" evidence="2">
    <location>
        <begin position="24"/>
        <end position="100"/>
    </location>
</feature>
<gene>
    <name evidence="3" type="ORF">OS493_014053</name>
</gene>
<dbReference type="SUPFAM" id="SSF57414">
    <property type="entry name" value="Hairpin loop containing domain-like"/>
    <property type="match status" value="1"/>
</dbReference>